<evidence type="ECO:0000256" key="7">
    <source>
        <dbReference type="ARBA" id="ARBA00022840"/>
    </source>
</evidence>
<dbReference type="PROSITE" id="PS00211">
    <property type="entry name" value="ABC_TRANSPORTER_1"/>
    <property type="match status" value="2"/>
</dbReference>
<dbReference type="GO" id="GO:0003677">
    <property type="term" value="F:DNA binding"/>
    <property type="evidence" value="ECO:0007669"/>
    <property type="project" value="UniProtKB-KW"/>
</dbReference>
<evidence type="ECO:0000256" key="9">
    <source>
        <dbReference type="ARBA" id="ARBA00023125"/>
    </source>
</evidence>
<dbReference type="InterPro" id="IPR027417">
    <property type="entry name" value="P-loop_NTPase"/>
</dbReference>
<evidence type="ECO:0000313" key="15">
    <source>
        <dbReference type="EMBL" id="SHH66270.1"/>
    </source>
</evidence>
<dbReference type="CDD" id="cd03270">
    <property type="entry name" value="ABC_UvrA_I"/>
    <property type="match status" value="1"/>
</dbReference>
<dbReference type="EMBL" id="FQXU01000003">
    <property type="protein sequence ID" value="SHH66270.1"/>
    <property type="molecule type" value="Genomic_DNA"/>
</dbReference>
<dbReference type="RefSeq" id="WP_073016618.1">
    <property type="nucleotide sequence ID" value="NZ_FQXU01000003.1"/>
</dbReference>
<comment type="subcellular location">
    <subcellularLocation>
        <location evidence="1">Cytoplasm</location>
    </subcellularLocation>
</comment>
<keyword evidence="7" id="KW-0067">ATP-binding</keyword>
<reference evidence="15 16" key="1">
    <citation type="submission" date="2016-11" db="EMBL/GenBank/DDBJ databases">
        <authorList>
            <person name="Jaros S."/>
            <person name="Januszkiewicz K."/>
            <person name="Wedrychowicz H."/>
        </authorList>
    </citation>
    <scope>NUCLEOTIDE SEQUENCE [LARGE SCALE GENOMIC DNA]</scope>
    <source>
        <strain evidence="15 16">DSM 6191</strain>
    </source>
</reference>
<evidence type="ECO:0000256" key="4">
    <source>
        <dbReference type="ARBA" id="ARBA00022741"/>
    </source>
</evidence>
<evidence type="ECO:0000256" key="1">
    <source>
        <dbReference type="ARBA" id="ARBA00004496"/>
    </source>
</evidence>
<dbReference type="PROSITE" id="PS50893">
    <property type="entry name" value="ABC_TRANSPORTER_2"/>
    <property type="match status" value="2"/>
</dbReference>
<keyword evidence="9" id="KW-0238">DNA-binding</keyword>
<evidence type="ECO:0000256" key="11">
    <source>
        <dbReference type="ARBA" id="ARBA00038000"/>
    </source>
</evidence>
<keyword evidence="6" id="KW-0228">DNA excision</keyword>
<dbReference type="SUPFAM" id="SSF52540">
    <property type="entry name" value="P-loop containing nucleoside triphosphate hydrolases"/>
    <property type="match status" value="2"/>
</dbReference>
<gene>
    <name evidence="15" type="ORF">SAMN02745941_00638</name>
</gene>
<evidence type="ECO:0000256" key="6">
    <source>
        <dbReference type="ARBA" id="ARBA00022769"/>
    </source>
</evidence>
<dbReference type="GO" id="GO:0004518">
    <property type="term" value="F:nuclease activity"/>
    <property type="evidence" value="ECO:0007669"/>
    <property type="project" value="UniProtKB-KW"/>
</dbReference>
<name>A0A1M5UTN7_9CLOT</name>
<dbReference type="GO" id="GO:0016887">
    <property type="term" value="F:ATP hydrolysis activity"/>
    <property type="evidence" value="ECO:0007669"/>
    <property type="project" value="InterPro"/>
</dbReference>
<evidence type="ECO:0000313" key="16">
    <source>
        <dbReference type="Proteomes" id="UP000184241"/>
    </source>
</evidence>
<dbReference type="GO" id="GO:0005524">
    <property type="term" value="F:ATP binding"/>
    <property type="evidence" value="ECO:0007669"/>
    <property type="project" value="UniProtKB-KW"/>
</dbReference>
<dbReference type="Gene3D" id="1.20.1580.10">
    <property type="entry name" value="ABC transporter ATPase like domain"/>
    <property type="match status" value="2"/>
</dbReference>
<dbReference type="InterPro" id="IPR017871">
    <property type="entry name" value="ABC_transporter-like_CS"/>
</dbReference>
<keyword evidence="8" id="KW-0267">Excision nuclease</keyword>
<evidence type="ECO:0000256" key="5">
    <source>
        <dbReference type="ARBA" id="ARBA00022763"/>
    </source>
</evidence>
<dbReference type="Gene3D" id="1.10.8.280">
    <property type="entry name" value="ABC transporter ATPase domain-like"/>
    <property type="match status" value="1"/>
</dbReference>
<evidence type="ECO:0000256" key="8">
    <source>
        <dbReference type="ARBA" id="ARBA00022881"/>
    </source>
</evidence>
<dbReference type="PANTHER" id="PTHR43152">
    <property type="entry name" value="UVRABC SYSTEM PROTEIN A"/>
    <property type="match status" value="1"/>
</dbReference>
<dbReference type="Pfam" id="PF00005">
    <property type="entry name" value="ABC_tran"/>
    <property type="match status" value="1"/>
</dbReference>
<keyword evidence="3" id="KW-0677">Repeat</keyword>
<dbReference type="InterPro" id="IPR003439">
    <property type="entry name" value="ABC_transporter-like_ATP-bd"/>
</dbReference>
<sequence length="751" mass="83287">MDKEFIVLKGLRENNLKNVSLEIPKRKIAIFTGVSGSGKSSIVFETVAKEAQRQLNETFSAFIRNFLPKYGEVKADKIENLSTPIVIDQSRLGGNSRSTLGTITDINSFLRALYSRFGSTYIGKANMFSFNDIHGMCPECQGLGKKLIPNMAEILDINKSLNEGAILLTGFGVDSWHWKLFVDSGYFDPNKKIVDYSKEEMEKFLNSPAHKIKLDETGKMNITFEGLLIKFNRLYLGKQGETSEASKKKLNKLLIEDTCPKCNGRRLHERVYKCLINGYNISDLTKMQIDELIKVIGEIENPEAEPFVKSIIEKLNNIIDIGLGYLTLDRETSSLSGGESQRIKMVKYLNSNLIDLMYIFDEPSIGLHPRDVNKLNNLLIKLRDKGNTVLVVEHDPDVIKIADHIVDIGPRAGRDGGKIVYQGSYEDLLKSGSLTGEALKKSLSIKEKVREHKGYLEAVNCNKNNLKNISVTIPKGILTVVTGVAGSGKSTLIKDEFLKQNKDAVLIDQSAVSANSRSSLATYSGIMDNIRKAFSQANNVSISLFSSNSEGACENCNGSGLIETNLAFMENIKSTCDVCEGKKFKSEVLDYKYQGKNIIEVLDMSVTEAIEFFNIKTIKSKLEALEEMGIGYLSLGQTLDTLSGGECQRLKLASELHTKSSIYILDEPTTGLHMADIEKFINIVEGIVDRGNTVIIIEHNVDIIKRADWIIDMGPDGGTRGGEIIFEGTPKELLKCKASLTAKYIEATKNI</sequence>
<feature type="domain" description="ABC transporter" evidence="14">
    <location>
        <begin position="449"/>
        <end position="746"/>
    </location>
</feature>
<evidence type="ECO:0000256" key="2">
    <source>
        <dbReference type="ARBA" id="ARBA00022490"/>
    </source>
</evidence>
<accession>A0A1M5UTN7</accession>
<dbReference type="Proteomes" id="UP000184241">
    <property type="component" value="Unassembled WGS sequence"/>
</dbReference>
<keyword evidence="10" id="KW-0234">DNA repair</keyword>
<organism evidence="15 16">
    <name type="scientific">Clostridium intestinale DSM 6191</name>
    <dbReference type="NCBI Taxonomy" id="1121320"/>
    <lineage>
        <taxon>Bacteria</taxon>
        <taxon>Bacillati</taxon>
        <taxon>Bacillota</taxon>
        <taxon>Clostridia</taxon>
        <taxon>Eubacteriales</taxon>
        <taxon>Clostridiaceae</taxon>
        <taxon>Clostridium</taxon>
    </lineage>
</organism>
<keyword evidence="2" id="KW-0963">Cytoplasm</keyword>
<comment type="similarity">
    <text evidence="11">Belongs to the ABC transporter superfamily. UvrA family.</text>
</comment>
<dbReference type="Gene3D" id="3.40.50.300">
    <property type="entry name" value="P-loop containing nucleotide triphosphate hydrolases"/>
    <property type="match status" value="2"/>
</dbReference>
<evidence type="ECO:0000256" key="13">
    <source>
        <dbReference type="ARBA" id="ARBA00042156"/>
    </source>
</evidence>
<dbReference type="GO" id="GO:0006281">
    <property type="term" value="P:DNA repair"/>
    <property type="evidence" value="ECO:0007669"/>
    <property type="project" value="UniProtKB-KW"/>
</dbReference>
<evidence type="ECO:0000259" key="14">
    <source>
        <dbReference type="PROSITE" id="PS50893"/>
    </source>
</evidence>
<evidence type="ECO:0000256" key="3">
    <source>
        <dbReference type="ARBA" id="ARBA00022737"/>
    </source>
</evidence>
<feature type="domain" description="ABC transporter" evidence="14">
    <location>
        <begin position="1"/>
        <end position="441"/>
    </location>
</feature>
<protein>
    <recommendedName>
        <fullName evidence="12">UvrABC system protein A</fullName>
    </recommendedName>
    <alternativeName>
        <fullName evidence="13">Excinuclease ABC subunit A</fullName>
    </alternativeName>
</protein>
<proteinExistence type="inferred from homology"/>
<evidence type="ECO:0000256" key="12">
    <source>
        <dbReference type="ARBA" id="ARBA00039316"/>
    </source>
</evidence>
<evidence type="ECO:0000256" key="10">
    <source>
        <dbReference type="ARBA" id="ARBA00023204"/>
    </source>
</evidence>
<dbReference type="GO" id="GO:0005737">
    <property type="term" value="C:cytoplasm"/>
    <property type="evidence" value="ECO:0007669"/>
    <property type="project" value="UniProtKB-SubCell"/>
</dbReference>
<dbReference type="AlphaFoldDB" id="A0A1M5UTN7"/>
<dbReference type="PANTHER" id="PTHR43152:SF2">
    <property type="entry name" value="DRUG RESISTANCE ABC TRANSPORTER"/>
    <property type="match status" value="1"/>
</dbReference>
<keyword evidence="5" id="KW-0227">DNA damage</keyword>
<keyword evidence="4" id="KW-0547">Nucleotide-binding</keyword>